<keyword evidence="13" id="KW-1185">Reference proteome</keyword>
<dbReference type="AlphaFoldDB" id="A0A2D3UWJ6"/>
<feature type="compositionally biased region" description="Polar residues" evidence="11">
    <location>
        <begin position="15"/>
        <end position="24"/>
    </location>
</feature>
<gene>
    <name evidence="12" type="ORF">RCC_04489</name>
</gene>
<keyword evidence="6" id="KW-0496">Mitochondrion</keyword>
<comment type="subcellular location">
    <subcellularLocation>
        <location evidence="1">Membrane</location>
        <topology evidence="1">Multi-pass membrane protein</topology>
    </subcellularLocation>
</comment>
<dbReference type="InterPro" id="IPR018108">
    <property type="entry name" value="MCP_transmembrane"/>
</dbReference>
<evidence type="ECO:0000313" key="13">
    <source>
        <dbReference type="Proteomes" id="UP000225277"/>
    </source>
</evidence>
<dbReference type="SUPFAM" id="SSF103506">
    <property type="entry name" value="Mitochondrial carrier"/>
    <property type="match status" value="1"/>
</dbReference>
<dbReference type="PANTHER" id="PTHR45618">
    <property type="entry name" value="MITOCHONDRIAL DICARBOXYLATE CARRIER-RELATED"/>
    <property type="match status" value="1"/>
</dbReference>
<dbReference type="GO" id="GO:0016020">
    <property type="term" value="C:membrane"/>
    <property type="evidence" value="ECO:0007669"/>
    <property type="project" value="UniProtKB-SubCell"/>
</dbReference>
<organism evidence="12 13">
    <name type="scientific">Ramularia collo-cygni</name>
    <dbReference type="NCBI Taxonomy" id="112498"/>
    <lineage>
        <taxon>Eukaryota</taxon>
        <taxon>Fungi</taxon>
        <taxon>Dikarya</taxon>
        <taxon>Ascomycota</taxon>
        <taxon>Pezizomycotina</taxon>
        <taxon>Dothideomycetes</taxon>
        <taxon>Dothideomycetidae</taxon>
        <taxon>Mycosphaerellales</taxon>
        <taxon>Mycosphaerellaceae</taxon>
        <taxon>Ramularia</taxon>
    </lineage>
</organism>
<evidence type="ECO:0000256" key="9">
    <source>
        <dbReference type="PROSITE-ProRule" id="PRU00282"/>
    </source>
</evidence>
<evidence type="ECO:0000256" key="11">
    <source>
        <dbReference type="SAM" id="MobiDB-lite"/>
    </source>
</evidence>
<feature type="repeat" description="Solcar" evidence="9">
    <location>
        <begin position="130"/>
        <end position="221"/>
    </location>
</feature>
<keyword evidence="7" id="KW-1133">Transmembrane helix</keyword>
<evidence type="ECO:0000256" key="1">
    <source>
        <dbReference type="ARBA" id="ARBA00004141"/>
    </source>
</evidence>
<dbReference type="InterPro" id="IPR023395">
    <property type="entry name" value="MCP_dom_sf"/>
</dbReference>
<keyword evidence="4 9" id="KW-0812">Transmembrane</keyword>
<evidence type="ECO:0000256" key="5">
    <source>
        <dbReference type="ARBA" id="ARBA00022737"/>
    </source>
</evidence>
<evidence type="ECO:0000256" key="8">
    <source>
        <dbReference type="ARBA" id="ARBA00023136"/>
    </source>
</evidence>
<keyword evidence="5" id="KW-0677">Repeat</keyword>
<evidence type="ECO:0000256" key="3">
    <source>
        <dbReference type="ARBA" id="ARBA00022448"/>
    </source>
</evidence>
<evidence type="ECO:0000256" key="7">
    <source>
        <dbReference type="ARBA" id="ARBA00022989"/>
    </source>
</evidence>
<sequence length="322" mass="34698">MPIPSESIGAAASRNAGSSPTSPAATKLKSMVNTHETHPTVLEKDKSIHPEHGVIHYPFYFGGVASCVSVCCTQPLGVAGLRLQTHDHKSTHLGMKGLGASLTRTVIYSGLRFGIYEKLKEMSTTPTHTPTAPTMAAFAACSGVVGSLSSNFADIVCLRMQRDPGLPIHQRRNYKNMAHGVVKMITTEGWGSIWTGAGVGAGRAAMGTATQLAGYDIFKRELMKRTSLGDDIPLHIASSCLAGFLSTFLCSPLDVFKARVMTQNSTNSVPTMLKHMFKTEGLLWMYRGLTPALISRGPSTIITFVAFEQLKKAYRRAHGLET</sequence>
<evidence type="ECO:0000313" key="12">
    <source>
        <dbReference type="EMBL" id="CZT18645.1"/>
    </source>
</evidence>
<dbReference type="InterPro" id="IPR050391">
    <property type="entry name" value="Mito_Metabolite_Transporter"/>
</dbReference>
<dbReference type="PROSITE" id="PS50920">
    <property type="entry name" value="SOLCAR"/>
    <property type="match status" value="2"/>
</dbReference>
<dbReference type="EMBL" id="FJUY01000006">
    <property type="protein sequence ID" value="CZT18645.1"/>
    <property type="molecule type" value="Genomic_DNA"/>
</dbReference>
<keyword evidence="8 9" id="KW-0472">Membrane</keyword>
<dbReference type="OrthoDB" id="448427at2759"/>
<proteinExistence type="inferred from homology"/>
<dbReference type="Proteomes" id="UP000225277">
    <property type="component" value="Unassembled WGS sequence"/>
</dbReference>
<dbReference type="RefSeq" id="XP_023625535.1">
    <property type="nucleotide sequence ID" value="XM_023769767.1"/>
</dbReference>
<name>A0A2D3UWJ6_9PEZI</name>
<accession>A0A2D3UWJ6</accession>
<dbReference type="Pfam" id="PF00153">
    <property type="entry name" value="Mito_carr"/>
    <property type="match status" value="2"/>
</dbReference>
<reference evidence="12 13" key="1">
    <citation type="submission" date="2016-03" db="EMBL/GenBank/DDBJ databases">
        <authorList>
            <person name="Ploux O."/>
        </authorList>
    </citation>
    <scope>NUCLEOTIDE SEQUENCE [LARGE SCALE GENOMIC DNA]</scope>
    <source>
        <strain evidence="12 13">URUG2</strain>
    </source>
</reference>
<comment type="similarity">
    <text evidence="2 10">Belongs to the mitochondrial carrier (TC 2.A.29) family.</text>
</comment>
<dbReference type="Gene3D" id="1.50.40.10">
    <property type="entry name" value="Mitochondrial carrier domain"/>
    <property type="match status" value="1"/>
</dbReference>
<keyword evidence="6" id="KW-0999">Mitochondrion inner membrane</keyword>
<evidence type="ECO:0000256" key="2">
    <source>
        <dbReference type="ARBA" id="ARBA00006375"/>
    </source>
</evidence>
<keyword evidence="3 10" id="KW-0813">Transport</keyword>
<feature type="repeat" description="Solcar" evidence="9">
    <location>
        <begin position="230"/>
        <end position="313"/>
    </location>
</feature>
<evidence type="ECO:0000256" key="10">
    <source>
        <dbReference type="RuleBase" id="RU000488"/>
    </source>
</evidence>
<dbReference type="GeneID" id="35599663"/>
<evidence type="ECO:0000256" key="4">
    <source>
        <dbReference type="ARBA" id="ARBA00022692"/>
    </source>
</evidence>
<feature type="region of interest" description="Disordered" evidence="11">
    <location>
        <begin position="1"/>
        <end position="28"/>
    </location>
</feature>
<protein>
    <submittedName>
        <fullName evidence="12">Related to dicarboxylate carrier protein</fullName>
    </submittedName>
</protein>
<evidence type="ECO:0000256" key="6">
    <source>
        <dbReference type="ARBA" id="ARBA00022792"/>
    </source>
</evidence>